<comment type="caution">
    <text evidence="3">The sequence shown here is derived from an EMBL/GenBank/DDBJ whole genome shotgun (WGS) entry which is preliminary data.</text>
</comment>
<sequence>MPEGIATWPGNGDESKGEGRILAPFVDRNFNGIYEPKKGDYPQIRGDECAYFIYNDSRGPVQFASSSGAGMEVHGMAFVYDTTDPAINKTLFLSYRVINRDVTPIDNMKLGMWVDYDLGFPNDDLLQSDSVLQISYAQNADNNDEGPLGFGAYPPAVGVMGLSEDFTGHMYYVNSTSTINGNIGVFTDIQNYMRQQFKNGSPLRAEVGGDGYDQSGTLPRTHWAFNDQLGWSSGTMDDNRSILTTSEQTLNAGEEWCLDLAFVVGQDSSAMAFQNSVLDMKNNMGVTETFYQSKSFPCLSEGVSLEEEHAIRFDLYPNPVGPEGKVHLTSPEFIAKYEVYNLLGQKVDELQLSSPQNELEINLSGYAPGGYLIRATSREGGIHTEVVIVQ</sequence>
<evidence type="ECO:0000313" key="4">
    <source>
        <dbReference type="Proteomes" id="UP000484164"/>
    </source>
</evidence>
<dbReference type="EMBL" id="WBVQ01000003">
    <property type="protein sequence ID" value="KAB2815164.1"/>
    <property type="molecule type" value="Genomic_DNA"/>
</dbReference>
<dbReference type="Proteomes" id="UP000484164">
    <property type="component" value="Unassembled WGS sequence"/>
</dbReference>
<keyword evidence="1" id="KW-0732">Signal</keyword>
<dbReference type="AlphaFoldDB" id="A0A6L3ZBW8"/>
<evidence type="ECO:0000256" key="1">
    <source>
        <dbReference type="ARBA" id="ARBA00022729"/>
    </source>
</evidence>
<organism evidence="3 4">
    <name type="scientific">Phaeocystidibacter marisrubri</name>
    <dbReference type="NCBI Taxonomy" id="1577780"/>
    <lineage>
        <taxon>Bacteria</taxon>
        <taxon>Pseudomonadati</taxon>
        <taxon>Bacteroidota</taxon>
        <taxon>Flavobacteriia</taxon>
        <taxon>Flavobacteriales</taxon>
        <taxon>Phaeocystidibacteraceae</taxon>
        <taxon>Phaeocystidibacter</taxon>
    </lineage>
</organism>
<dbReference type="OrthoDB" id="9807496at2"/>
<accession>A0A6L3ZBW8</accession>
<evidence type="ECO:0000259" key="2">
    <source>
        <dbReference type="Pfam" id="PF18962"/>
    </source>
</evidence>
<dbReference type="InterPro" id="IPR026444">
    <property type="entry name" value="Secre_tail"/>
</dbReference>
<dbReference type="Pfam" id="PF18962">
    <property type="entry name" value="Por_Secre_tail"/>
    <property type="match status" value="1"/>
</dbReference>
<gene>
    <name evidence="3" type="ORF">F8C82_13785</name>
</gene>
<name>A0A6L3ZBW8_9FLAO</name>
<protein>
    <submittedName>
        <fullName evidence="3">T9SS type A sorting domain-containing protein</fullName>
    </submittedName>
</protein>
<reference evidence="3 4" key="1">
    <citation type="submission" date="2019-10" db="EMBL/GenBank/DDBJ databases">
        <title>Genome sequence of Phaeocystidibacter marisrubri JCM30614 (type strain).</title>
        <authorList>
            <person name="Bowman J.P."/>
        </authorList>
    </citation>
    <scope>NUCLEOTIDE SEQUENCE [LARGE SCALE GENOMIC DNA]</scope>
    <source>
        <strain evidence="3 4">JCM 30614</strain>
    </source>
</reference>
<evidence type="ECO:0000313" key="3">
    <source>
        <dbReference type="EMBL" id="KAB2815164.1"/>
    </source>
</evidence>
<feature type="domain" description="Secretion system C-terminal sorting" evidence="2">
    <location>
        <begin position="315"/>
        <end position="388"/>
    </location>
</feature>
<keyword evidence="4" id="KW-1185">Reference proteome</keyword>
<proteinExistence type="predicted"/>
<dbReference type="NCBIfam" id="TIGR04183">
    <property type="entry name" value="Por_Secre_tail"/>
    <property type="match status" value="1"/>
</dbReference>